<dbReference type="InterPro" id="IPR036138">
    <property type="entry name" value="PBP_dimer_sf"/>
</dbReference>
<protein>
    <submittedName>
        <fullName evidence="16">Stage V sporulation protein D</fullName>
    </submittedName>
</protein>
<dbReference type="GO" id="GO:0006508">
    <property type="term" value="P:proteolysis"/>
    <property type="evidence" value="ECO:0007669"/>
    <property type="project" value="UniProtKB-KW"/>
</dbReference>
<dbReference type="InterPro" id="IPR001460">
    <property type="entry name" value="PCN-bd_Tpept"/>
</dbReference>
<dbReference type="GO" id="GO:0071555">
    <property type="term" value="P:cell wall organization"/>
    <property type="evidence" value="ECO:0007669"/>
    <property type="project" value="UniProtKB-KW"/>
</dbReference>
<evidence type="ECO:0000256" key="1">
    <source>
        <dbReference type="ARBA" id="ARBA00004167"/>
    </source>
</evidence>
<comment type="subcellular location">
    <subcellularLocation>
        <location evidence="2">Cell membrane</location>
    </subcellularLocation>
    <subcellularLocation>
        <location evidence="1">Membrane</location>
        <topology evidence="1">Single-pass membrane protein</topology>
    </subcellularLocation>
</comment>
<keyword evidence="4" id="KW-0997">Cell inner membrane</keyword>
<evidence type="ECO:0000256" key="3">
    <source>
        <dbReference type="ARBA" id="ARBA00022475"/>
    </source>
</evidence>
<accession>A0A1J5SCP1</accession>
<feature type="domain" description="Penicillin-binding protein dimerisation" evidence="15">
    <location>
        <begin position="64"/>
        <end position="235"/>
    </location>
</feature>
<gene>
    <name evidence="16" type="primary">spoVD_4</name>
    <name evidence="16" type="ORF">GALL_117470</name>
</gene>
<evidence type="ECO:0000256" key="8">
    <source>
        <dbReference type="ARBA" id="ARBA00022960"/>
    </source>
</evidence>
<evidence type="ECO:0000259" key="14">
    <source>
        <dbReference type="Pfam" id="PF00905"/>
    </source>
</evidence>
<evidence type="ECO:0000256" key="2">
    <source>
        <dbReference type="ARBA" id="ARBA00004236"/>
    </source>
</evidence>
<keyword evidence="9" id="KW-0573">Peptidoglycan synthesis</keyword>
<dbReference type="GO" id="GO:0071972">
    <property type="term" value="F:peptidoglycan L,D-transpeptidase activity"/>
    <property type="evidence" value="ECO:0007669"/>
    <property type="project" value="TreeGrafter"/>
</dbReference>
<dbReference type="GO" id="GO:0009002">
    <property type="term" value="F:serine-type D-Ala-D-Ala carboxypeptidase activity"/>
    <property type="evidence" value="ECO:0007669"/>
    <property type="project" value="InterPro"/>
</dbReference>
<dbReference type="Gene3D" id="3.30.1390.30">
    <property type="entry name" value="Penicillin-binding protein 2a, domain 3"/>
    <property type="match status" value="1"/>
</dbReference>
<evidence type="ECO:0000256" key="6">
    <source>
        <dbReference type="ARBA" id="ARBA00022692"/>
    </source>
</evidence>
<dbReference type="InterPro" id="IPR012338">
    <property type="entry name" value="Beta-lactam/transpept-like"/>
</dbReference>
<dbReference type="GO" id="GO:0008360">
    <property type="term" value="P:regulation of cell shape"/>
    <property type="evidence" value="ECO:0007669"/>
    <property type="project" value="UniProtKB-KW"/>
</dbReference>
<keyword evidence="5" id="KW-0645">Protease</keyword>
<dbReference type="AlphaFoldDB" id="A0A1J5SCP1"/>
<keyword evidence="3" id="KW-1003">Cell membrane</keyword>
<evidence type="ECO:0000256" key="7">
    <source>
        <dbReference type="ARBA" id="ARBA00022801"/>
    </source>
</evidence>
<reference evidence="16" key="1">
    <citation type="submission" date="2016-10" db="EMBL/GenBank/DDBJ databases">
        <title>Sequence of Gallionella enrichment culture.</title>
        <authorList>
            <person name="Poehlein A."/>
            <person name="Muehling M."/>
            <person name="Daniel R."/>
        </authorList>
    </citation>
    <scope>NUCLEOTIDE SEQUENCE</scope>
</reference>
<dbReference type="EMBL" id="MLJW01000045">
    <property type="protein sequence ID" value="OIR06273.1"/>
    <property type="molecule type" value="Genomic_DNA"/>
</dbReference>
<dbReference type="Pfam" id="PF00905">
    <property type="entry name" value="Transpeptidase"/>
    <property type="match status" value="1"/>
</dbReference>
<dbReference type="SUPFAM" id="SSF56601">
    <property type="entry name" value="beta-lactamase/transpeptidase-like"/>
    <property type="match status" value="1"/>
</dbReference>
<evidence type="ECO:0000313" key="16">
    <source>
        <dbReference type="EMBL" id="OIR06273.1"/>
    </source>
</evidence>
<dbReference type="PANTHER" id="PTHR30627:SF2">
    <property type="entry name" value="PEPTIDOGLYCAN D,D-TRANSPEPTIDASE MRDA"/>
    <property type="match status" value="1"/>
</dbReference>
<evidence type="ECO:0000256" key="11">
    <source>
        <dbReference type="ARBA" id="ARBA00023136"/>
    </source>
</evidence>
<dbReference type="PANTHER" id="PTHR30627">
    <property type="entry name" value="PEPTIDOGLYCAN D,D-TRANSPEPTIDASE"/>
    <property type="match status" value="1"/>
</dbReference>
<dbReference type="GO" id="GO:0008658">
    <property type="term" value="F:penicillin binding"/>
    <property type="evidence" value="ECO:0007669"/>
    <property type="project" value="InterPro"/>
</dbReference>
<evidence type="ECO:0000259" key="15">
    <source>
        <dbReference type="Pfam" id="PF03717"/>
    </source>
</evidence>
<dbReference type="Gene3D" id="3.90.1310.10">
    <property type="entry name" value="Penicillin-binding protein 2a (Domain 2)"/>
    <property type="match status" value="1"/>
</dbReference>
<keyword evidence="11 13" id="KW-0472">Membrane</keyword>
<keyword evidence="10 13" id="KW-1133">Transmembrane helix</keyword>
<dbReference type="Pfam" id="PF03717">
    <property type="entry name" value="PBP_dimer"/>
    <property type="match status" value="1"/>
</dbReference>
<organism evidence="16">
    <name type="scientific">mine drainage metagenome</name>
    <dbReference type="NCBI Taxonomy" id="410659"/>
    <lineage>
        <taxon>unclassified sequences</taxon>
        <taxon>metagenomes</taxon>
        <taxon>ecological metagenomes</taxon>
    </lineage>
</organism>
<comment type="caution">
    <text evidence="16">The sequence shown here is derived from an EMBL/GenBank/DDBJ whole genome shotgun (WGS) entry which is preliminary data.</text>
</comment>
<dbReference type="GO" id="GO:0009252">
    <property type="term" value="P:peptidoglycan biosynthetic process"/>
    <property type="evidence" value="ECO:0007669"/>
    <property type="project" value="UniProtKB-KW"/>
</dbReference>
<evidence type="ECO:0000256" key="4">
    <source>
        <dbReference type="ARBA" id="ARBA00022519"/>
    </source>
</evidence>
<dbReference type="InterPro" id="IPR017790">
    <property type="entry name" value="Penicillin-binding_protein_2"/>
</dbReference>
<feature type="transmembrane region" description="Helical" evidence="13">
    <location>
        <begin position="20"/>
        <end position="40"/>
    </location>
</feature>
<name>A0A1J5SCP1_9ZZZZ</name>
<evidence type="ECO:0000256" key="5">
    <source>
        <dbReference type="ARBA" id="ARBA00022670"/>
    </source>
</evidence>
<dbReference type="SUPFAM" id="SSF56519">
    <property type="entry name" value="Penicillin binding protein dimerisation domain"/>
    <property type="match status" value="1"/>
</dbReference>
<feature type="domain" description="Penicillin-binding protein transpeptidase" evidence="14">
    <location>
        <begin position="268"/>
        <end position="607"/>
    </location>
</feature>
<proteinExistence type="predicted"/>
<keyword evidence="6 13" id="KW-0812">Transmembrane</keyword>
<evidence type="ECO:0000256" key="13">
    <source>
        <dbReference type="SAM" id="Phobius"/>
    </source>
</evidence>
<keyword evidence="7" id="KW-0378">Hydrolase</keyword>
<evidence type="ECO:0000256" key="12">
    <source>
        <dbReference type="ARBA" id="ARBA00023316"/>
    </source>
</evidence>
<dbReference type="InterPro" id="IPR050515">
    <property type="entry name" value="Beta-lactam/transpept"/>
</dbReference>
<dbReference type="InterPro" id="IPR005311">
    <property type="entry name" value="PBP_dimer"/>
</dbReference>
<evidence type="ECO:0000256" key="10">
    <source>
        <dbReference type="ARBA" id="ARBA00022989"/>
    </source>
</evidence>
<keyword evidence="12" id="KW-0961">Cell wall biogenesis/degradation</keyword>
<dbReference type="GO" id="GO:0005886">
    <property type="term" value="C:plasma membrane"/>
    <property type="evidence" value="ECO:0007669"/>
    <property type="project" value="UniProtKB-SubCell"/>
</dbReference>
<sequence length="676" mass="73663">MTLGNNREGTDRAKIIGRRALLLGGGKLALLTTLVGRMYYLQVVEADKYAVLADENRINLRLLPPPRGRILDRNGVPMAINQQNYRVLLVSEETDDINDTLDALSHIIPVNEHDRARILREARRHRSFVPVTVRENLSWEDVSRIEINTPDLPGVEIDVGQSRYYPLEGLGAHLLGYVATPSEADLQNSSDPLLELPGFRIGKAGIEKVYDIALRGKGGTSQVEVNAVGRTIRELKRDDGVPGLDLHLTIDVELQQFAAQRLGEESAAAVVLDIHTGDVLVMASTPSFDPNAFNRGLSSEEWKELIGNPRAPLTNKAIAGQYPPGSTFKLMTALAALESGIVTPDMTVLCTGQMSLGNIIFHCWKKGGHGTMDMENGLKNSCDVYFYEIARRVGFERIAEMARRFGLGSVTGLDLPGERSGTIPDKAWKRATLDQPWHPGETLINSIGQGYVLATPLQLAVMCARVANGGYAVTPHLARDLVDGIHAVPRVTPDWPDLGLSRQNLDVVHRGMFAVVNEPGGTAYRERIKDESMAMAGKSGSAQVRRISMRERETGVKKNDELPWKERDHALFVAFAPVSNPRYACCVTVEHGGGGSSVAAPMCRDILIEVQKRDPQRAAGGDPALKHDFEAWRQARAETEAGHQALAREVDRRFGPGTAAGICGCGGLHVQGSCGA</sequence>
<dbReference type="Gene3D" id="3.40.710.10">
    <property type="entry name" value="DD-peptidase/beta-lactamase superfamily"/>
    <property type="match status" value="1"/>
</dbReference>
<dbReference type="FunFam" id="3.40.710.10:FF:000024">
    <property type="entry name" value="Penicillin-binding protein 2"/>
    <property type="match status" value="1"/>
</dbReference>
<evidence type="ECO:0000256" key="9">
    <source>
        <dbReference type="ARBA" id="ARBA00022984"/>
    </source>
</evidence>
<keyword evidence="8" id="KW-0133">Cell shape</keyword>
<dbReference type="NCBIfam" id="TIGR03423">
    <property type="entry name" value="pbp2_mrdA"/>
    <property type="match status" value="1"/>
</dbReference>